<dbReference type="InterPro" id="IPR011333">
    <property type="entry name" value="SKP1/BTB/POZ_sf"/>
</dbReference>
<feature type="domain" description="MATH" evidence="4">
    <location>
        <begin position="11"/>
        <end position="144"/>
    </location>
</feature>
<dbReference type="PROSITE" id="PS50097">
    <property type="entry name" value="BTB"/>
    <property type="match status" value="1"/>
</dbReference>
<accession>A0ABC9C3W1</accession>
<dbReference type="InterPro" id="IPR002083">
    <property type="entry name" value="MATH/TRAF_dom"/>
</dbReference>
<dbReference type="Proteomes" id="UP001497457">
    <property type="component" value="Chromosome 29rd"/>
</dbReference>
<gene>
    <name evidence="5" type="ORF">URODEC1_LOCUS71973</name>
</gene>
<dbReference type="SUPFAM" id="SSF49599">
    <property type="entry name" value="TRAF domain-like"/>
    <property type="match status" value="1"/>
</dbReference>
<dbReference type="PANTHER" id="PTHR26379:SF382">
    <property type="entry name" value="OS10G0435900 PROTEIN"/>
    <property type="match status" value="1"/>
</dbReference>
<evidence type="ECO:0000259" key="3">
    <source>
        <dbReference type="PROSITE" id="PS50097"/>
    </source>
</evidence>
<dbReference type="InterPro" id="IPR008974">
    <property type="entry name" value="TRAF-like"/>
</dbReference>
<evidence type="ECO:0000313" key="5">
    <source>
        <dbReference type="EMBL" id="CAL5014444.1"/>
    </source>
</evidence>
<dbReference type="Gene3D" id="2.60.210.10">
    <property type="entry name" value="Apoptosis, Tumor Necrosis Factor Receptor Associated Protein 2, Chain A"/>
    <property type="match status" value="1"/>
</dbReference>
<proteinExistence type="inferred from homology"/>
<dbReference type="InterPro" id="IPR000210">
    <property type="entry name" value="BTB/POZ_dom"/>
</dbReference>
<keyword evidence="6" id="KW-1185">Reference proteome</keyword>
<dbReference type="PANTHER" id="PTHR26379">
    <property type="entry name" value="BTB/POZ AND MATH DOMAIN-CONTAINING PROTEIN 1"/>
    <property type="match status" value="1"/>
</dbReference>
<dbReference type="Pfam" id="PF24570">
    <property type="entry name" value="BACK_BPM_SPOP"/>
    <property type="match status" value="1"/>
</dbReference>
<dbReference type="EMBL" id="OZ075139">
    <property type="protein sequence ID" value="CAL5014444.1"/>
    <property type="molecule type" value="Genomic_DNA"/>
</dbReference>
<dbReference type="SMART" id="SM00225">
    <property type="entry name" value="BTB"/>
    <property type="match status" value="1"/>
</dbReference>
<evidence type="ECO:0000256" key="2">
    <source>
        <dbReference type="ARBA" id="ARBA00010846"/>
    </source>
</evidence>
<dbReference type="AlphaFoldDB" id="A0ABC9C3W1"/>
<dbReference type="PROSITE" id="PS50144">
    <property type="entry name" value="MATH"/>
    <property type="match status" value="1"/>
</dbReference>
<dbReference type="Gene3D" id="6.10.250.3030">
    <property type="match status" value="1"/>
</dbReference>
<reference evidence="5" key="1">
    <citation type="submission" date="2024-10" db="EMBL/GenBank/DDBJ databases">
        <authorList>
            <person name="Ryan C."/>
        </authorList>
    </citation>
    <scope>NUCLEOTIDE SEQUENCE [LARGE SCALE GENOMIC DNA]</scope>
</reference>
<name>A0ABC9C3W1_9POAL</name>
<dbReference type="CDD" id="cd00121">
    <property type="entry name" value="MATH"/>
    <property type="match status" value="1"/>
</dbReference>
<comment type="similarity">
    <text evidence="2">Belongs to the Tdpoz family.</text>
</comment>
<comment type="pathway">
    <text evidence="1">Protein modification; protein ubiquitination.</text>
</comment>
<dbReference type="Gene3D" id="3.30.710.10">
    <property type="entry name" value="Potassium Channel Kv1.1, Chain A"/>
    <property type="match status" value="1"/>
</dbReference>
<dbReference type="Pfam" id="PF22486">
    <property type="entry name" value="MATH_2"/>
    <property type="match status" value="1"/>
</dbReference>
<evidence type="ECO:0000259" key="4">
    <source>
        <dbReference type="PROSITE" id="PS50144"/>
    </source>
</evidence>
<evidence type="ECO:0000313" key="6">
    <source>
        <dbReference type="Proteomes" id="UP001497457"/>
    </source>
</evidence>
<dbReference type="SUPFAM" id="SSF54695">
    <property type="entry name" value="POZ domain"/>
    <property type="match status" value="1"/>
</dbReference>
<protein>
    <submittedName>
        <fullName evidence="5">Uncharacterized protein</fullName>
    </submittedName>
</protein>
<dbReference type="InterPro" id="IPR045005">
    <property type="entry name" value="BPM1-6"/>
</dbReference>
<dbReference type="Pfam" id="PF00651">
    <property type="entry name" value="BTB"/>
    <property type="match status" value="1"/>
</dbReference>
<feature type="domain" description="BTB" evidence="3">
    <location>
        <begin position="176"/>
        <end position="238"/>
    </location>
</feature>
<sequence length="369" mass="42195">MASDAPDVTKGGYHVLRIDGYSRTFDKNCGAPRFMSGPFCAGVHTWRIGCYPRGSYLGNQDLISLYLFLFDDSVAEPVTIEFKFSMLDPYLKPLKHSRLATKRTMATFSAPGSSYGYERFVRSKTLGQLRDLRNYDCFAVRVDLRIVKEENPSTMLPSFDKHGHLGDLLLRNKEHADVEFRVGEETFAAHRLLLEARSPVFKAKLLGPNKERKTTVVVQINDMEPRVFEAMLSFIYTDTWPKMESKEECVMSQRLFVAADQYGLQRLKLMCEYRLCNLIDASSVAEILLLAEKHQCAALKEACFDFISSKAILIPAREKLLAAWRTNDLWFDQFVSLCSTIMKDQIFNILENDRSRQSVEAIDITLDIE</sequence>
<evidence type="ECO:0000256" key="1">
    <source>
        <dbReference type="ARBA" id="ARBA00004906"/>
    </source>
</evidence>
<dbReference type="InterPro" id="IPR056423">
    <property type="entry name" value="BACK_BPM_SPOP"/>
</dbReference>
<organism evidence="5 6">
    <name type="scientific">Urochloa decumbens</name>
    <dbReference type="NCBI Taxonomy" id="240449"/>
    <lineage>
        <taxon>Eukaryota</taxon>
        <taxon>Viridiplantae</taxon>
        <taxon>Streptophyta</taxon>
        <taxon>Embryophyta</taxon>
        <taxon>Tracheophyta</taxon>
        <taxon>Spermatophyta</taxon>
        <taxon>Magnoliopsida</taxon>
        <taxon>Liliopsida</taxon>
        <taxon>Poales</taxon>
        <taxon>Poaceae</taxon>
        <taxon>PACMAD clade</taxon>
        <taxon>Panicoideae</taxon>
        <taxon>Panicodae</taxon>
        <taxon>Paniceae</taxon>
        <taxon>Melinidinae</taxon>
        <taxon>Urochloa</taxon>
    </lineage>
</organism>